<dbReference type="GO" id="GO:0003677">
    <property type="term" value="F:DNA binding"/>
    <property type="evidence" value="ECO:0007669"/>
    <property type="project" value="UniProtKB-KW"/>
</dbReference>
<dbReference type="EMBL" id="PVTQ01000006">
    <property type="protein sequence ID" value="PRY89501.1"/>
    <property type="molecule type" value="Genomic_DNA"/>
</dbReference>
<gene>
    <name evidence="3" type="ORF">CLV74_106204</name>
</gene>
<dbReference type="OrthoDB" id="7849720at2"/>
<dbReference type="CDD" id="cd16961">
    <property type="entry name" value="RMtype1_S_TRD-CR_like"/>
    <property type="match status" value="1"/>
</dbReference>
<sequence>MEMPFEIDTSTMVGLTRLLRFAIRLREDPDDEAALNLIESRLRLEPYWPEFRGALEDYSRKLDSLHPDQKFEEICKLIYQVLPPEGRLLDDLTDDILHEVYEQRVVRFSFLPSMLLCLRFARFQTMRRKIWYHGYTIRYAGRSEDKALMACASLFLDLPIYTETGLPWLPDAILDDGEPNYEKPDYEISFPPALARPEDACELEESVRAEKLPRSIDRGKYDLESVTLNYLSMADWPATVFVTYDFLSSTKQSRLIARQRLIQFDRVTQVSQLRDSKPKIFFIRLEKSSYLNDSVYFNSSSNLNSRRREIFRFSKERVVSYEEIEEAGYSLNPSRYMIKGPAGRRDIDEITRNGFEAKKFKLSDLFEVIRPKETKNAEEGTLEIRELRAGNITPNGEIEGDFRRINIRASRQLSLEEQEIKAGDILFAHRGSIGRVAYISEADKDNIGLWAGQTLFILRERKLTSSSKSKAYCDPRVLFMYLMTPEVRRQWGYALTGVKNPCIPIGEVESLGLPENIVLPKRPRRRISSRNTKVAGSYVEQIVFEFDKWQENLLQVREIQKGMDNRLKRVWDMAWTKQIQMSDE</sequence>
<proteinExistence type="predicted"/>
<protein>
    <submittedName>
        <fullName evidence="3">Uncharacterized protein</fullName>
    </submittedName>
</protein>
<dbReference type="SUPFAM" id="SSF116734">
    <property type="entry name" value="DNA methylase specificity domain"/>
    <property type="match status" value="1"/>
</dbReference>
<dbReference type="Proteomes" id="UP000238392">
    <property type="component" value="Unassembled WGS sequence"/>
</dbReference>
<dbReference type="Gene3D" id="3.90.220.20">
    <property type="entry name" value="DNA methylase specificity domains"/>
    <property type="match status" value="1"/>
</dbReference>
<evidence type="ECO:0000313" key="4">
    <source>
        <dbReference type="Proteomes" id="UP000238392"/>
    </source>
</evidence>
<evidence type="ECO:0000313" key="3">
    <source>
        <dbReference type="EMBL" id="PRY89501.1"/>
    </source>
</evidence>
<accession>A0A2T0WS26</accession>
<reference evidence="3 4" key="1">
    <citation type="submission" date="2018-03" db="EMBL/GenBank/DDBJ databases">
        <title>Genomic Encyclopedia of Archaeal and Bacterial Type Strains, Phase II (KMG-II): from individual species to whole genera.</title>
        <authorList>
            <person name="Goeker M."/>
        </authorList>
    </citation>
    <scope>NUCLEOTIDE SEQUENCE [LARGE SCALE GENOMIC DNA]</scope>
    <source>
        <strain evidence="3 4">DSM 100212</strain>
    </source>
</reference>
<dbReference type="GO" id="GO:0009307">
    <property type="term" value="P:DNA restriction-modification system"/>
    <property type="evidence" value="ECO:0007669"/>
    <property type="project" value="UniProtKB-KW"/>
</dbReference>
<organism evidence="3 4">
    <name type="scientific">Donghicola tyrosinivorans</name>
    <dbReference type="NCBI Taxonomy" id="1652492"/>
    <lineage>
        <taxon>Bacteria</taxon>
        <taxon>Pseudomonadati</taxon>
        <taxon>Pseudomonadota</taxon>
        <taxon>Alphaproteobacteria</taxon>
        <taxon>Rhodobacterales</taxon>
        <taxon>Roseobacteraceae</taxon>
        <taxon>Donghicola</taxon>
    </lineage>
</organism>
<dbReference type="RefSeq" id="WP_106264667.1">
    <property type="nucleotide sequence ID" value="NZ_PVTQ01000006.1"/>
</dbReference>
<dbReference type="AlphaFoldDB" id="A0A2T0WS26"/>
<evidence type="ECO:0000256" key="2">
    <source>
        <dbReference type="ARBA" id="ARBA00023125"/>
    </source>
</evidence>
<keyword evidence="2" id="KW-0238">DNA-binding</keyword>
<keyword evidence="4" id="KW-1185">Reference proteome</keyword>
<dbReference type="InterPro" id="IPR044946">
    <property type="entry name" value="Restrct_endonuc_typeI_TRD_sf"/>
</dbReference>
<comment type="caution">
    <text evidence="3">The sequence shown here is derived from an EMBL/GenBank/DDBJ whole genome shotgun (WGS) entry which is preliminary data.</text>
</comment>
<evidence type="ECO:0000256" key="1">
    <source>
        <dbReference type="ARBA" id="ARBA00022747"/>
    </source>
</evidence>
<name>A0A2T0WS26_9RHOB</name>
<keyword evidence="1" id="KW-0680">Restriction system</keyword>